<keyword evidence="3" id="KW-0808">Transferase</keyword>
<evidence type="ECO:0000313" key="4">
    <source>
        <dbReference type="Proteomes" id="UP000075573"/>
    </source>
</evidence>
<dbReference type="Pfam" id="PF01063">
    <property type="entry name" value="Aminotran_4"/>
    <property type="match status" value="1"/>
</dbReference>
<proteinExistence type="inferred from homology"/>
<dbReference type="InterPro" id="IPR050571">
    <property type="entry name" value="Class-IV_PLP-Dep_Aminotrnsfr"/>
</dbReference>
<evidence type="ECO:0000256" key="1">
    <source>
        <dbReference type="ARBA" id="ARBA00009320"/>
    </source>
</evidence>
<dbReference type="InterPro" id="IPR036038">
    <property type="entry name" value="Aminotransferase-like"/>
</dbReference>
<organism evidence="3 4">
    <name type="scientific">Gluconobacter potus</name>
    <dbReference type="NCBI Taxonomy" id="2724927"/>
    <lineage>
        <taxon>Bacteria</taxon>
        <taxon>Pseudomonadati</taxon>
        <taxon>Pseudomonadota</taxon>
        <taxon>Alphaproteobacteria</taxon>
        <taxon>Acetobacterales</taxon>
        <taxon>Acetobacteraceae</taxon>
        <taxon>Gluconobacter</taxon>
    </lineage>
</organism>
<gene>
    <name evidence="3" type="ORF">AD929_08150</name>
</gene>
<sequence length="268" mass="28574">MNDLVWLNGRILDTRNARIAPTDRGFLLSDGLFETIRISNRKTPHLTRHLKRLAEGCAVLGLPAPAPALLHKAVADLLEATALVDGSLRLTVTRGTGSRGVLPPHVPHPTILIQAAAPPPNIPSAVSLGIGRYQRDGASPLSRVKSLAFLPSILSRMEAVAAGLDDALLLGTTGAIAEASAANILFLNEDSLYTPPLHDGALPGTSRARLLEKGLCHERSISPEDLPAITGAWLVNALSLTPVSGIDIHEMSLHPEQDHLLRMFLFSD</sequence>
<dbReference type="GO" id="GO:0008696">
    <property type="term" value="F:4-amino-4-deoxychorismate lyase activity"/>
    <property type="evidence" value="ECO:0007669"/>
    <property type="project" value="TreeGrafter"/>
</dbReference>
<dbReference type="InterPro" id="IPR043132">
    <property type="entry name" value="BCAT-like_C"/>
</dbReference>
<dbReference type="AlphaFoldDB" id="A0A149QUY5"/>
<keyword evidence="3" id="KW-0032">Aminotransferase</keyword>
<dbReference type="SUPFAM" id="SSF56752">
    <property type="entry name" value="D-aminoacid aminotransferase-like PLP-dependent enzymes"/>
    <property type="match status" value="1"/>
</dbReference>
<evidence type="ECO:0000256" key="2">
    <source>
        <dbReference type="ARBA" id="ARBA00014472"/>
    </source>
</evidence>
<dbReference type="GO" id="GO:0008153">
    <property type="term" value="P:4-aminobenzoate biosynthetic process"/>
    <property type="evidence" value="ECO:0007669"/>
    <property type="project" value="TreeGrafter"/>
</dbReference>
<dbReference type="PANTHER" id="PTHR42743:SF2">
    <property type="entry name" value="AMINODEOXYCHORISMATE LYASE"/>
    <property type="match status" value="1"/>
</dbReference>
<name>A0A149QUY5_9PROT</name>
<dbReference type="CDD" id="cd00449">
    <property type="entry name" value="PLPDE_IV"/>
    <property type="match status" value="1"/>
</dbReference>
<evidence type="ECO:0000313" key="3">
    <source>
        <dbReference type="EMBL" id="KXV01129.1"/>
    </source>
</evidence>
<comment type="caution">
    <text evidence="3">The sequence shown here is derived from an EMBL/GenBank/DDBJ whole genome shotgun (WGS) entry which is preliminary data.</text>
</comment>
<dbReference type="InterPro" id="IPR001544">
    <property type="entry name" value="Aminotrans_IV"/>
</dbReference>
<dbReference type="InterPro" id="IPR043131">
    <property type="entry name" value="BCAT-like_N"/>
</dbReference>
<dbReference type="GO" id="GO:0008483">
    <property type="term" value="F:transaminase activity"/>
    <property type="evidence" value="ECO:0007669"/>
    <property type="project" value="UniProtKB-KW"/>
</dbReference>
<accession>A0A149QUY5</accession>
<dbReference type="Gene3D" id="3.20.10.10">
    <property type="entry name" value="D-amino Acid Aminotransferase, subunit A, domain 2"/>
    <property type="match status" value="1"/>
</dbReference>
<dbReference type="PANTHER" id="PTHR42743">
    <property type="entry name" value="AMINO-ACID AMINOTRANSFERASE"/>
    <property type="match status" value="1"/>
</dbReference>
<comment type="similarity">
    <text evidence="1">Belongs to the class-IV pyridoxal-phosphate-dependent aminotransferase family.</text>
</comment>
<protein>
    <recommendedName>
        <fullName evidence="2">Probable branched-chain-amino-acid aminotransferase</fullName>
    </recommendedName>
</protein>
<dbReference type="EMBL" id="LHZB01000112">
    <property type="protein sequence ID" value="KXV01129.1"/>
    <property type="molecule type" value="Genomic_DNA"/>
</dbReference>
<reference evidence="3 4" key="1">
    <citation type="submission" date="2015-06" db="EMBL/GenBank/DDBJ databases">
        <title>Improved classification and identification of acetic acid bacteria using matrix-assisted laser desorption/ionization time-of-flight mass spectrometry; Gluconobacter nephelii and Gluconobacter uchimurae are later heterotypic synonyms of Gluconobacter japonicus and Gluconobacter oxydans, respectively.</title>
        <authorList>
            <person name="Li L."/>
            <person name="Cleenwerck I."/>
            <person name="De Vuyst L."/>
            <person name="Vandamme P."/>
        </authorList>
    </citation>
    <scope>NUCLEOTIDE SEQUENCE [LARGE SCALE GENOMIC DNA]</scope>
    <source>
        <strain evidence="3 4">LMG 1764</strain>
    </source>
</reference>
<dbReference type="Gene3D" id="3.30.470.10">
    <property type="match status" value="1"/>
</dbReference>
<dbReference type="RefSeq" id="WP_062495916.1">
    <property type="nucleotide sequence ID" value="NZ_LHZB01000112.1"/>
</dbReference>
<dbReference type="GO" id="GO:0005829">
    <property type="term" value="C:cytosol"/>
    <property type="evidence" value="ECO:0007669"/>
    <property type="project" value="TreeGrafter"/>
</dbReference>
<dbReference type="Proteomes" id="UP000075573">
    <property type="component" value="Unassembled WGS sequence"/>
</dbReference>
<dbReference type="PATRIC" id="fig|442.7.peg.1958"/>